<evidence type="ECO:0000259" key="13">
    <source>
        <dbReference type="Pfam" id="PF00593"/>
    </source>
</evidence>
<evidence type="ECO:0000256" key="12">
    <source>
        <dbReference type="RuleBase" id="RU003357"/>
    </source>
</evidence>
<dbReference type="InterPro" id="IPR039426">
    <property type="entry name" value="TonB-dep_rcpt-like"/>
</dbReference>
<evidence type="ECO:0000256" key="2">
    <source>
        <dbReference type="ARBA" id="ARBA00022448"/>
    </source>
</evidence>
<evidence type="ECO:0000256" key="11">
    <source>
        <dbReference type="PROSITE-ProRule" id="PRU01360"/>
    </source>
</evidence>
<dbReference type="Proteomes" id="UP000053586">
    <property type="component" value="Unassembled WGS sequence"/>
</dbReference>
<dbReference type="PANTHER" id="PTHR32552:SF81">
    <property type="entry name" value="TONB-DEPENDENT OUTER MEMBRANE RECEPTOR"/>
    <property type="match status" value="1"/>
</dbReference>
<keyword evidence="8 12" id="KW-0798">TonB box</keyword>
<dbReference type="GO" id="GO:0006826">
    <property type="term" value="P:iron ion transport"/>
    <property type="evidence" value="ECO:0007669"/>
    <property type="project" value="UniProtKB-KW"/>
</dbReference>
<evidence type="ECO:0000313" key="16">
    <source>
        <dbReference type="Proteomes" id="UP000053586"/>
    </source>
</evidence>
<feature type="domain" description="TonB-dependent receptor plug" evidence="14">
    <location>
        <begin position="85"/>
        <end position="195"/>
    </location>
</feature>
<dbReference type="eggNOG" id="COG4773">
    <property type="taxonomic scope" value="Bacteria"/>
</dbReference>
<comment type="caution">
    <text evidence="15">The sequence shown here is derived from an EMBL/GenBank/DDBJ whole genome shotgun (WGS) entry which is preliminary data.</text>
</comment>
<dbReference type="SUPFAM" id="SSF56935">
    <property type="entry name" value="Porins"/>
    <property type="match status" value="1"/>
</dbReference>
<evidence type="ECO:0000256" key="8">
    <source>
        <dbReference type="ARBA" id="ARBA00023077"/>
    </source>
</evidence>
<evidence type="ECO:0000256" key="3">
    <source>
        <dbReference type="ARBA" id="ARBA00022452"/>
    </source>
</evidence>
<keyword evidence="3 11" id="KW-1134">Transmembrane beta strand</keyword>
<dbReference type="RefSeq" id="WP_006006620.1">
    <property type="nucleotide sequence ID" value="NZ_BAET01000029.1"/>
</dbReference>
<keyword evidence="5 11" id="KW-0812">Transmembrane</keyword>
<proteinExistence type="inferred from homology"/>
<reference evidence="15 16" key="1">
    <citation type="journal article" date="2012" name="J. Bacteriol.">
        <title>Genome sequence of proteorhodopsin-containing sea ice bacterium Glaciecola punicea ACAM 611T.</title>
        <authorList>
            <person name="Qin Q.-L."/>
            <person name="Xie B.-B."/>
            <person name="Shu Y.-L."/>
            <person name="Rong J.-C."/>
            <person name="Zhao D.-L."/>
            <person name="Zhang X.-Y."/>
            <person name="Chen X.-L."/>
            <person name="Zhou B.-C."/>
            <person name="Zhanga Y.-Z."/>
        </authorList>
    </citation>
    <scope>NUCLEOTIDE SEQUENCE [LARGE SCALE GENOMIC DNA]</scope>
    <source>
        <strain evidence="15 16">ACAM 611</strain>
    </source>
</reference>
<dbReference type="InterPro" id="IPR036942">
    <property type="entry name" value="Beta-barrel_TonB_sf"/>
</dbReference>
<keyword evidence="16" id="KW-1185">Reference proteome</keyword>
<dbReference type="PANTHER" id="PTHR32552">
    <property type="entry name" value="FERRICHROME IRON RECEPTOR-RELATED"/>
    <property type="match status" value="1"/>
</dbReference>
<evidence type="ECO:0000256" key="10">
    <source>
        <dbReference type="ARBA" id="ARBA00023237"/>
    </source>
</evidence>
<dbReference type="AlphaFoldDB" id="H5TDS6"/>
<dbReference type="Pfam" id="PF00593">
    <property type="entry name" value="TonB_dep_Rec_b-barrel"/>
    <property type="match status" value="1"/>
</dbReference>
<comment type="similarity">
    <text evidence="11 12">Belongs to the TonB-dependent receptor family.</text>
</comment>
<reference evidence="15 16" key="2">
    <citation type="journal article" date="2017" name="Antonie Van Leeuwenhoek">
        <title>Rhizobium rhizosphaerae sp. nov., a novel species isolated from rice rhizosphere.</title>
        <authorList>
            <person name="Zhao J.J."/>
            <person name="Zhang J."/>
            <person name="Zhang R.J."/>
            <person name="Zhang C.W."/>
            <person name="Yin H.Q."/>
            <person name="Zhang X.X."/>
        </authorList>
    </citation>
    <scope>NUCLEOTIDE SEQUENCE [LARGE SCALE GENOMIC DNA]</scope>
    <source>
        <strain evidence="15 16">ACAM 611</strain>
    </source>
</reference>
<feature type="domain" description="TonB-dependent receptor-like beta-barrel" evidence="13">
    <location>
        <begin position="329"/>
        <end position="776"/>
    </location>
</feature>
<dbReference type="GO" id="GO:0009279">
    <property type="term" value="C:cell outer membrane"/>
    <property type="evidence" value="ECO:0007669"/>
    <property type="project" value="UniProtKB-SubCell"/>
</dbReference>
<dbReference type="PROSITE" id="PS52016">
    <property type="entry name" value="TONB_DEPENDENT_REC_3"/>
    <property type="match status" value="1"/>
</dbReference>
<dbReference type="Gene3D" id="2.40.170.20">
    <property type="entry name" value="TonB-dependent receptor, beta-barrel domain"/>
    <property type="match status" value="1"/>
</dbReference>
<evidence type="ECO:0000313" key="15">
    <source>
        <dbReference type="EMBL" id="GAB56453.1"/>
    </source>
</evidence>
<evidence type="ECO:0000256" key="1">
    <source>
        <dbReference type="ARBA" id="ARBA00004571"/>
    </source>
</evidence>
<gene>
    <name evidence="15" type="ORF">GPUN_2338</name>
</gene>
<accession>H5TDS6</accession>
<evidence type="ECO:0008006" key="17">
    <source>
        <dbReference type="Google" id="ProtNLM"/>
    </source>
</evidence>
<evidence type="ECO:0000256" key="5">
    <source>
        <dbReference type="ARBA" id="ARBA00022692"/>
    </source>
</evidence>
<evidence type="ECO:0000256" key="6">
    <source>
        <dbReference type="ARBA" id="ARBA00023004"/>
    </source>
</evidence>
<keyword evidence="10 11" id="KW-0998">Cell outer membrane</keyword>
<dbReference type="InterPro" id="IPR000531">
    <property type="entry name" value="Beta-barrel_TonB"/>
</dbReference>
<keyword evidence="4" id="KW-0410">Iron transport</keyword>
<dbReference type="OrthoDB" id="127311at2"/>
<evidence type="ECO:0000259" key="14">
    <source>
        <dbReference type="Pfam" id="PF07715"/>
    </source>
</evidence>
<protein>
    <recommendedName>
        <fullName evidence="17">TonB-dependent receptor</fullName>
    </recommendedName>
</protein>
<name>H5TDS6_9ALTE</name>
<dbReference type="EMBL" id="BAET01000029">
    <property type="protein sequence ID" value="GAB56453.1"/>
    <property type="molecule type" value="Genomic_DNA"/>
</dbReference>
<evidence type="ECO:0000256" key="4">
    <source>
        <dbReference type="ARBA" id="ARBA00022496"/>
    </source>
</evidence>
<dbReference type="Pfam" id="PF07715">
    <property type="entry name" value="Plug"/>
    <property type="match status" value="1"/>
</dbReference>
<keyword evidence="9 11" id="KW-0472">Membrane</keyword>
<evidence type="ECO:0000256" key="9">
    <source>
        <dbReference type="ARBA" id="ARBA00023136"/>
    </source>
</evidence>
<organism evidence="15 16">
    <name type="scientific">Glaciecola punicea ACAM 611</name>
    <dbReference type="NCBI Taxonomy" id="1121923"/>
    <lineage>
        <taxon>Bacteria</taxon>
        <taxon>Pseudomonadati</taxon>
        <taxon>Pseudomonadota</taxon>
        <taxon>Gammaproteobacteria</taxon>
        <taxon>Alteromonadales</taxon>
        <taxon>Alteromonadaceae</taxon>
        <taxon>Glaciecola</taxon>
    </lineage>
</organism>
<keyword evidence="6" id="KW-0408">Iron</keyword>
<sequence>MTDKHLKNKTRSIRLNPLIAAMRNSINDKNVQSIALSVIMVGGMAAMPSANAQDLDTAQAETDTKASSQGMETIIVTSRKRVENLQDTPLSITALGSTKLDELGIENFDDYALMLPSLSYQSSGPGLSQVYMRGASDGGSGNASGSQPGVAIYLDEQPVTAIGRNLDLHIYDIERVEAIAGPQSTLFGASAQSGTIRIITNKPQMDFFEGGFDVSYGTTKSGDASHSLEGFVNLPVSENIAIRLVAWTKKDGGYIDNIAGTRTYGLLTDGGNFSTVEENNDALVKENFNELTNSGARVALKVNLNDNWSATASYLTQKQETEGVWFQDSENPSGEINDLEVQRFFPDTMDDEFNQAALTIEGDLGSSSLVYAGSFMERDVQYFNDYSDYADYFSTSWIQTYGCEYYGTADADCSSMAIFYNDDNKYKRNTHELRLQSTDNDSLQYIVGLYYEDASHDYRQEWEMNGMAQGADFRQFGEANLWYLTDQKRADKQSAVFGEVSYSFTDQLTTTLGARWFKNESTLLGVSGYGLIAPGSPIINVDSKDDDSDSIFKFNLSYKLDDKKMVYLTWSEGYRPGGINRDETALVPRIYKPDIVTNTELGWKTMWLENNLRWNGAVYHMQWDDMQFTRYDASYGSPVGLTINASESTIVGIESDLTYLLTTDWTVSAAFNFNQAELSADLLVGSNLSPDGTELPNVPDFKGNLTSRYNFAIGDYRSFAQVVYAYVGETYSDIYKYKTSDLNLDRRDINSSYSIVNLSAGINMGSWGVNLYVDNLTDERAELSRGSARWDSTVTVNRPRNLGIRYHMLFE</sequence>
<keyword evidence="7" id="KW-0406">Ion transport</keyword>
<comment type="subcellular location">
    <subcellularLocation>
        <location evidence="1 11">Cell outer membrane</location>
        <topology evidence="1 11">Multi-pass membrane protein</topology>
    </subcellularLocation>
</comment>
<dbReference type="STRING" id="56804.BAE46_09370"/>
<evidence type="ECO:0000256" key="7">
    <source>
        <dbReference type="ARBA" id="ARBA00023065"/>
    </source>
</evidence>
<dbReference type="InterPro" id="IPR012910">
    <property type="entry name" value="Plug_dom"/>
</dbReference>
<keyword evidence="2 11" id="KW-0813">Transport</keyword>